<dbReference type="PANTHER" id="PTHR10668:SF103">
    <property type="entry name" value="PYRIDINE NUCLEOTIDE-DISULFIDE OXIDOREDUCTASE DOMAIN-CONTAINING PROTEIN 2"/>
    <property type="match status" value="1"/>
</dbReference>
<evidence type="ECO:0000256" key="1">
    <source>
        <dbReference type="ARBA" id="ARBA00037217"/>
    </source>
</evidence>
<dbReference type="Pfam" id="PF01593">
    <property type="entry name" value="Amino_oxidase"/>
    <property type="match status" value="1"/>
</dbReference>
<protein>
    <recommendedName>
        <fullName evidence="3">Pyridine nucleotide-disulfide oxidoreductase domain-containing protein 2</fullName>
    </recommendedName>
</protein>
<dbReference type="InterPro" id="IPR002937">
    <property type="entry name" value="Amino_oxidase"/>
</dbReference>
<comment type="function">
    <text evidence="1">Probable oxidoreductase that may play a role as regulator of mitochondrial function.</text>
</comment>
<sequence length="520" mass="54786">MPMPSFDAIVIGGGTNGLACAARLRKSGRNVLVLDARVTPGGAAVAQDFAPGYRAPSLAHIVNMIDPRVEREMDLGRHGLAYANLDLASTAVSRDGDHLVLHGAAAERVAGLGASEQQAWADLRAQLLTFADVLAPFKSMTPPRIAAGVGNEYMKLGKLGFGIRRMGKDSFREFLRMLLINVHDVLNDDLSDPRLKGILAHDAVLGTWLGPRSPNSLIHLLNRFSGQVAGRRSAIALPKGGMGSLAAAMATSAGAIGVTIRTGAMVGGIVIEGDRAVGVTLADGEEIRAGTVVSAIGPKPTFLNLVGAQHLDTGFVNRVRHMKSRGGAAKLHLALKAAPDFRGADLTSRLVLAPSETAVELSFNAVKYSEVPENPVMEVILPSAHEEGHAPSGRHVLSAIVQFAPHAPKDGPDAARARMLERTLAVLEDHATGIRGLVEHAELLMPYDIEARYGMAGGNWHHGELSVEQMLFLRPFPGMAQYATPIPGLWLAGAGCHPGGGISGAAGWNAAERIVKEVRA</sequence>
<name>A0ABT2Z9B0_9RHOB</name>
<dbReference type="RefSeq" id="WP_263733358.1">
    <property type="nucleotide sequence ID" value="NZ_JAOWKY010000001.1"/>
</dbReference>
<dbReference type="EMBL" id="JAOWKY010000001">
    <property type="protein sequence ID" value="MCV2867720.1"/>
    <property type="molecule type" value="Genomic_DNA"/>
</dbReference>
<accession>A0ABT2Z9B0</accession>
<feature type="domain" description="Amine oxidase" evidence="4">
    <location>
        <begin position="17"/>
        <end position="514"/>
    </location>
</feature>
<keyword evidence="6" id="KW-1185">Reference proteome</keyword>
<evidence type="ECO:0000259" key="4">
    <source>
        <dbReference type="Pfam" id="PF01593"/>
    </source>
</evidence>
<evidence type="ECO:0000256" key="3">
    <source>
        <dbReference type="ARBA" id="ARBA00040298"/>
    </source>
</evidence>
<reference evidence="5 6" key="1">
    <citation type="submission" date="2022-10" db="EMBL/GenBank/DDBJ databases">
        <title>Defluviimonas sp. nov., isolated from ocean surface water.</title>
        <authorList>
            <person name="He W."/>
            <person name="Wang L."/>
            <person name="Zhang D.-F."/>
        </authorList>
    </citation>
    <scope>NUCLEOTIDE SEQUENCE [LARGE SCALE GENOMIC DNA]</scope>
    <source>
        <strain evidence="5 6">WL0002</strain>
    </source>
</reference>
<dbReference type="Gene3D" id="3.50.50.60">
    <property type="entry name" value="FAD/NAD(P)-binding domain"/>
    <property type="match status" value="2"/>
</dbReference>
<evidence type="ECO:0000256" key="2">
    <source>
        <dbReference type="ARBA" id="ARBA00038825"/>
    </source>
</evidence>
<evidence type="ECO:0000313" key="6">
    <source>
        <dbReference type="Proteomes" id="UP001652542"/>
    </source>
</evidence>
<dbReference type="SUPFAM" id="SSF51905">
    <property type="entry name" value="FAD/NAD(P)-binding domain"/>
    <property type="match status" value="1"/>
</dbReference>
<evidence type="ECO:0000313" key="5">
    <source>
        <dbReference type="EMBL" id="MCV2867720.1"/>
    </source>
</evidence>
<dbReference type="Proteomes" id="UP001652542">
    <property type="component" value="Unassembled WGS sequence"/>
</dbReference>
<dbReference type="PANTHER" id="PTHR10668">
    <property type="entry name" value="PHYTOENE DEHYDROGENASE"/>
    <property type="match status" value="1"/>
</dbReference>
<gene>
    <name evidence="5" type="ORF">OEW28_03665</name>
</gene>
<dbReference type="InterPro" id="IPR036188">
    <property type="entry name" value="FAD/NAD-bd_sf"/>
</dbReference>
<proteinExistence type="predicted"/>
<comment type="subunit">
    <text evidence="2">Interacts with COX5B; this interaction may contribute to localize PYROXD2 to the inner face of the inner mitochondrial membrane.</text>
</comment>
<organism evidence="5 6">
    <name type="scientific">Albidovulum marisflavi</name>
    <dbReference type="NCBI Taxonomy" id="2984159"/>
    <lineage>
        <taxon>Bacteria</taxon>
        <taxon>Pseudomonadati</taxon>
        <taxon>Pseudomonadota</taxon>
        <taxon>Alphaproteobacteria</taxon>
        <taxon>Rhodobacterales</taxon>
        <taxon>Paracoccaceae</taxon>
        <taxon>Albidovulum</taxon>
    </lineage>
</organism>
<comment type="caution">
    <text evidence="5">The sequence shown here is derived from an EMBL/GenBank/DDBJ whole genome shotgun (WGS) entry which is preliminary data.</text>
</comment>